<evidence type="ECO:0000313" key="4">
    <source>
        <dbReference type="Proteomes" id="UP001242368"/>
    </source>
</evidence>
<dbReference type="RefSeq" id="WP_290362800.1">
    <property type="nucleotide sequence ID" value="NZ_JAUFQU010000001.1"/>
</dbReference>
<proteinExistence type="predicted"/>
<organism evidence="3 4">
    <name type="scientific">Paenimyroides ceti</name>
    <dbReference type="NCBI Taxonomy" id="395087"/>
    <lineage>
        <taxon>Bacteria</taxon>
        <taxon>Pseudomonadati</taxon>
        <taxon>Bacteroidota</taxon>
        <taxon>Flavobacteriia</taxon>
        <taxon>Flavobacteriales</taxon>
        <taxon>Flavobacteriaceae</taxon>
        <taxon>Paenimyroides</taxon>
    </lineage>
</organism>
<feature type="signal peptide" evidence="1">
    <location>
        <begin position="1"/>
        <end position="20"/>
    </location>
</feature>
<feature type="domain" description="Lipocalin-like" evidence="2">
    <location>
        <begin position="43"/>
        <end position="138"/>
    </location>
</feature>
<dbReference type="InterPro" id="IPR024311">
    <property type="entry name" value="Lipocalin-like"/>
</dbReference>
<sequence>MKNFYSILALSLMISVTSLTSCTPDYVEYNGEATGGSVDKAKLVAKWDLKTVKQRITTMGVPVDGPTKSVSSGNSIHVEFKEDGTAATTYNTTDSFDRMLFPALKSYTVTGSELQMTLSNNSPLNVTVQTLNASKLIFVFKETQNMAGQEIITETIYNFTKL</sequence>
<comment type="caution">
    <text evidence="3">The sequence shown here is derived from an EMBL/GenBank/DDBJ whole genome shotgun (WGS) entry which is preliminary data.</text>
</comment>
<keyword evidence="4" id="KW-1185">Reference proteome</keyword>
<protein>
    <recommendedName>
        <fullName evidence="2">Lipocalin-like domain-containing protein</fullName>
    </recommendedName>
</protein>
<evidence type="ECO:0000313" key="3">
    <source>
        <dbReference type="EMBL" id="MDN3706746.1"/>
    </source>
</evidence>
<evidence type="ECO:0000259" key="2">
    <source>
        <dbReference type="Pfam" id="PF13648"/>
    </source>
</evidence>
<reference evidence="4" key="1">
    <citation type="journal article" date="2019" name="Int. J. Syst. Evol. Microbiol.">
        <title>The Global Catalogue of Microorganisms (GCM) 10K type strain sequencing project: providing services to taxonomists for standard genome sequencing and annotation.</title>
        <authorList>
            <consortium name="The Broad Institute Genomics Platform"/>
            <consortium name="The Broad Institute Genome Sequencing Center for Infectious Disease"/>
            <person name="Wu L."/>
            <person name="Ma J."/>
        </authorList>
    </citation>
    <scope>NUCLEOTIDE SEQUENCE [LARGE SCALE GENOMIC DNA]</scope>
    <source>
        <strain evidence="4">CECT 7184</strain>
    </source>
</reference>
<dbReference type="EMBL" id="JAUFQU010000001">
    <property type="protein sequence ID" value="MDN3706746.1"/>
    <property type="molecule type" value="Genomic_DNA"/>
</dbReference>
<name>A0ABT8CSJ4_9FLAO</name>
<accession>A0ABT8CSJ4</accession>
<dbReference type="PROSITE" id="PS51257">
    <property type="entry name" value="PROKAR_LIPOPROTEIN"/>
    <property type="match status" value="1"/>
</dbReference>
<evidence type="ECO:0000256" key="1">
    <source>
        <dbReference type="SAM" id="SignalP"/>
    </source>
</evidence>
<dbReference type="Proteomes" id="UP001242368">
    <property type="component" value="Unassembled WGS sequence"/>
</dbReference>
<keyword evidence="1" id="KW-0732">Signal</keyword>
<feature type="chain" id="PRO_5045565678" description="Lipocalin-like domain-containing protein" evidence="1">
    <location>
        <begin position="21"/>
        <end position="162"/>
    </location>
</feature>
<dbReference type="Pfam" id="PF13648">
    <property type="entry name" value="Lipocalin_4"/>
    <property type="match status" value="1"/>
</dbReference>
<gene>
    <name evidence="3" type="ORF">QW060_06325</name>
</gene>